<dbReference type="Proteomes" id="UP000005204">
    <property type="component" value="Unassembled WGS sequence"/>
</dbReference>
<sequence>MLFIAASDRISAKAYTVIKMMKVLLLCIAFAAVSLAMPVAEEKDVVPAQPILEVAPKIDDSVKPTEVAAATEEKKAEPAPVSNDEVPAIPEAKKDDIAPEDSDIAKPETVPEVKTEEKVPEAKSSEIPDAEAKSADIKVEEPAAQPEDSKTEVQATVAEISKEEKPSATDAEGSADSAAIIPNMVKKIDLAPTVESDAAAIPEIKTPEAADAPKLADNPVDEDKPADISPDAPKAEAKSADDSATTAKDDIPVAPETSDDKNKETKTKDKDSSSSSESSQSSDESKSEENKS</sequence>
<evidence type="ECO:0000313" key="2">
    <source>
        <dbReference type="EnsemblMetazoa" id="XP_012550868.1"/>
    </source>
</evidence>
<dbReference type="EnsemblMetazoa" id="XM_012695414.2">
    <property type="protein sequence ID" value="XP_012550868.1"/>
    <property type="gene ID" value="LOC778506"/>
</dbReference>
<feature type="compositionally biased region" description="Basic and acidic residues" evidence="1">
    <location>
        <begin position="258"/>
        <end position="272"/>
    </location>
</feature>
<feature type="compositionally biased region" description="Low complexity" evidence="1">
    <location>
        <begin position="273"/>
        <end position="282"/>
    </location>
</feature>
<reference evidence="3" key="1">
    <citation type="journal article" date="2008" name="Insect Biochem. Mol. Biol.">
        <title>The genome of a lepidopteran model insect, the silkworm Bombyx mori.</title>
        <authorList>
            <consortium name="International Silkworm Genome Consortium"/>
        </authorList>
    </citation>
    <scope>NUCLEOTIDE SEQUENCE [LARGE SCALE GENOMIC DNA]</scope>
    <source>
        <strain evidence="3">p50T</strain>
    </source>
</reference>
<feature type="compositionally biased region" description="Basic and acidic residues" evidence="1">
    <location>
        <begin position="91"/>
        <end position="151"/>
    </location>
</feature>
<protein>
    <submittedName>
        <fullName evidence="2">Uncharacterized protein</fullName>
    </submittedName>
</protein>
<feature type="region of interest" description="Disordered" evidence="1">
    <location>
        <begin position="199"/>
        <end position="292"/>
    </location>
</feature>
<organism evidence="2 3">
    <name type="scientific">Bombyx mori</name>
    <name type="common">Silk moth</name>
    <dbReference type="NCBI Taxonomy" id="7091"/>
    <lineage>
        <taxon>Eukaryota</taxon>
        <taxon>Metazoa</taxon>
        <taxon>Ecdysozoa</taxon>
        <taxon>Arthropoda</taxon>
        <taxon>Hexapoda</taxon>
        <taxon>Insecta</taxon>
        <taxon>Pterygota</taxon>
        <taxon>Neoptera</taxon>
        <taxon>Endopterygota</taxon>
        <taxon>Lepidoptera</taxon>
        <taxon>Glossata</taxon>
        <taxon>Ditrysia</taxon>
        <taxon>Bombycoidea</taxon>
        <taxon>Bombycidae</taxon>
        <taxon>Bombycinae</taxon>
        <taxon>Bombyx</taxon>
    </lineage>
</organism>
<accession>A0A8R2GCP9</accession>
<gene>
    <name evidence="2" type="primary">778506</name>
</gene>
<name>A0A8R2GCP9_BOMMO</name>
<dbReference type="OrthoDB" id="7493654at2759"/>
<proteinExistence type="predicted"/>
<evidence type="ECO:0000256" key="1">
    <source>
        <dbReference type="SAM" id="MobiDB-lite"/>
    </source>
</evidence>
<feature type="compositionally biased region" description="Basic and acidic residues" evidence="1">
    <location>
        <begin position="233"/>
        <end position="251"/>
    </location>
</feature>
<dbReference type="AlphaFoldDB" id="A0A8R2GCP9"/>
<keyword evidence="3" id="KW-1185">Reference proteome</keyword>
<feature type="compositionally biased region" description="Basic and acidic residues" evidence="1">
    <location>
        <begin position="283"/>
        <end position="292"/>
    </location>
</feature>
<evidence type="ECO:0000313" key="3">
    <source>
        <dbReference type="Proteomes" id="UP000005204"/>
    </source>
</evidence>
<reference evidence="2" key="2">
    <citation type="submission" date="2022-06" db="UniProtKB">
        <authorList>
            <consortium name="EnsemblMetazoa"/>
        </authorList>
    </citation>
    <scope>IDENTIFICATION</scope>
    <source>
        <strain evidence="2">p50T (Dazao)</strain>
    </source>
</reference>
<feature type="region of interest" description="Disordered" evidence="1">
    <location>
        <begin position="62"/>
        <end position="180"/>
    </location>
</feature>